<gene>
    <name evidence="3" type="ORF">BCR43DRAFT_508075</name>
</gene>
<keyword evidence="1" id="KW-0408">Iron</keyword>
<evidence type="ECO:0000313" key="3">
    <source>
        <dbReference type="EMBL" id="ORY91925.1"/>
    </source>
</evidence>
<dbReference type="EMBL" id="MCGN01000010">
    <property type="protein sequence ID" value="ORY91925.1"/>
    <property type="molecule type" value="Genomic_DNA"/>
</dbReference>
<evidence type="ECO:0000313" key="4">
    <source>
        <dbReference type="Proteomes" id="UP000242180"/>
    </source>
</evidence>
<comment type="caution">
    <text evidence="3">The sequence shown here is derived from an EMBL/GenBank/DDBJ whole genome shotgun (WGS) entry which is preliminary data.</text>
</comment>
<dbReference type="GO" id="GO:0046872">
    <property type="term" value="F:metal ion binding"/>
    <property type="evidence" value="ECO:0007669"/>
    <property type="project" value="UniProtKB-KW"/>
</dbReference>
<comment type="similarity">
    <text evidence="1">Belongs to the iron/ascorbate-dependent oxidoreductase family.</text>
</comment>
<sequence length="348" mass="40061">MSTTVPILDFSQYRPEDPENRASTDAFLKQLYDTMHNIGFFYVKNHGIPLAKQEAAFKVIQSFFALPVEEKLKIEMKNSPHFRGYSRLGAETTNYKQDHREQIDLGREMPAEPIEGNPFYIHMRGPNQWPDEPAGFQETVLDLMQAMTDVSLVLLRAMASCVPELDEDSFMKMFDKDKYSLRMKLARYPPTDAKDNLGVGPHKDYGFLALLLQDPVGGLQVQTLEGEWIDVKPIPDTFVVNIGEIFERLTRRTFVATTHRVLSNPTKERYSIPLFLGPSLETRIPQLVASGPDRVVKSDVKEEQLLQNEIYGLNEIMGFIRSHKEPTRRWYTFDESSQQWSRRPVAIQ</sequence>
<dbReference type="Pfam" id="PF14226">
    <property type="entry name" value="DIOX_N"/>
    <property type="match status" value="1"/>
</dbReference>
<reference evidence="3 4" key="1">
    <citation type="submission" date="2016-07" db="EMBL/GenBank/DDBJ databases">
        <title>Pervasive Adenine N6-methylation of Active Genes in Fungi.</title>
        <authorList>
            <consortium name="DOE Joint Genome Institute"/>
            <person name="Mondo S.J."/>
            <person name="Dannebaum R.O."/>
            <person name="Kuo R.C."/>
            <person name="Labutti K."/>
            <person name="Haridas S."/>
            <person name="Kuo A."/>
            <person name="Salamov A."/>
            <person name="Ahrendt S.R."/>
            <person name="Lipzen A."/>
            <person name="Sullivan W."/>
            <person name="Andreopoulos W.B."/>
            <person name="Clum A."/>
            <person name="Lindquist E."/>
            <person name="Daum C."/>
            <person name="Ramamoorthy G.K."/>
            <person name="Gryganskyi A."/>
            <person name="Culley D."/>
            <person name="Magnuson J.K."/>
            <person name="James T.Y."/>
            <person name="O'Malley M.A."/>
            <person name="Stajich J.E."/>
            <person name="Spatafora J.W."/>
            <person name="Visel A."/>
            <person name="Grigoriev I.V."/>
        </authorList>
    </citation>
    <scope>NUCLEOTIDE SEQUENCE [LARGE SCALE GENOMIC DNA]</scope>
    <source>
        <strain evidence="3 4">NRRL 2496</strain>
    </source>
</reference>
<keyword evidence="1" id="KW-0479">Metal-binding</keyword>
<dbReference type="OrthoDB" id="288590at2759"/>
<dbReference type="GO" id="GO:0016491">
    <property type="term" value="F:oxidoreductase activity"/>
    <property type="evidence" value="ECO:0007669"/>
    <property type="project" value="UniProtKB-KW"/>
</dbReference>
<dbReference type="Pfam" id="PF03171">
    <property type="entry name" value="2OG-FeII_Oxy"/>
    <property type="match status" value="1"/>
</dbReference>
<dbReference type="AlphaFoldDB" id="A0A1X2H2A9"/>
<dbReference type="InterPro" id="IPR005123">
    <property type="entry name" value="Oxoglu/Fe-dep_dioxygenase_dom"/>
</dbReference>
<dbReference type="InterPro" id="IPR044861">
    <property type="entry name" value="IPNS-like_FE2OG_OXY"/>
</dbReference>
<dbReference type="Gene3D" id="2.60.120.330">
    <property type="entry name" value="B-lactam Antibiotic, Isopenicillin N Synthase, Chain"/>
    <property type="match status" value="1"/>
</dbReference>
<dbReference type="OMA" id="ARETGFF"/>
<feature type="domain" description="Fe2OG dioxygenase" evidence="2">
    <location>
        <begin position="177"/>
        <end position="278"/>
    </location>
</feature>
<dbReference type="InParanoid" id="A0A1X2H2A9"/>
<dbReference type="PRINTS" id="PR00682">
    <property type="entry name" value="IPNSYNTHASE"/>
</dbReference>
<accession>A0A1X2H2A9</accession>
<dbReference type="InterPro" id="IPR026992">
    <property type="entry name" value="DIOX_N"/>
</dbReference>
<dbReference type="InterPro" id="IPR027443">
    <property type="entry name" value="IPNS-like_sf"/>
</dbReference>
<evidence type="ECO:0000259" key="2">
    <source>
        <dbReference type="PROSITE" id="PS51471"/>
    </source>
</evidence>
<evidence type="ECO:0000256" key="1">
    <source>
        <dbReference type="RuleBase" id="RU003682"/>
    </source>
</evidence>
<dbReference type="SUPFAM" id="SSF51197">
    <property type="entry name" value="Clavaminate synthase-like"/>
    <property type="match status" value="1"/>
</dbReference>
<dbReference type="InterPro" id="IPR050231">
    <property type="entry name" value="Iron_ascorbate_oxido_reductase"/>
</dbReference>
<name>A0A1X2H2A9_SYNRA</name>
<protein>
    <recommendedName>
        <fullName evidence="2">Fe2OG dioxygenase domain-containing protein</fullName>
    </recommendedName>
</protein>
<dbReference type="STRING" id="13706.A0A1X2H2A9"/>
<keyword evidence="1" id="KW-0560">Oxidoreductase</keyword>
<dbReference type="PANTHER" id="PTHR47990">
    <property type="entry name" value="2-OXOGLUTARATE (2OG) AND FE(II)-DEPENDENT OXYGENASE SUPERFAMILY PROTEIN-RELATED"/>
    <property type="match status" value="1"/>
</dbReference>
<organism evidence="3 4">
    <name type="scientific">Syncephalastrum racemosum</name>
    <name type="common">Filamentous fungus</name>
    <dbReference type="NCBI Taxonomy" id="13706"/>
    <lineage>
        <taxon>Eukaryota</taxon>
        <taxon>Fungi</taxon>
        <taxon>Fungi incertae sedis</taxon>
        <taxon>Mucoromycota</taxon>
        <taxon>Mucoromycotina</taxon>
        <taxon>Mucoromycetes</taxon>
        <taxon>Mucorales</taxon>
        <taxon>Syncephalastraceae</taxon>
        <taxon>Syncephalastrum</taxon>
    </lineage>
</organism>
<dbReference type="PROSITE" id="PS51471">
    <property type="entry name" value="FE2OG_OXY"/>
    <property type="match status" value="1"/>
</dbReference>
<dbReference type="Proteomes" id="UP000242180">
    <property type="component" value="Unassembled WGS sequence"/>
</dbReference>
<proteinExistence type="inferred from homology"/>
<keyword evidence="4" id="KW-1185">Reference proteome</keyword>